<keyword evidence="6" id="KW-1185">Reference proteome</keyword>
<evidence type="ECO:0000256" key="1">
    <source>
        <dbReference type="ARBA" id="ARBA00023125"/>
    </source>
</evidence>
<dbReference type="InterPro" id="IPR016032">
    <property type="entry name" value="Sig_transdc_resp-reg_C-effctor"/>
</dbReference>
<keyword evidence="1 2" id="KW-0238">DNA-binding</keyword>
<reference evidence="5" key="1">
    <citation type="submission" date="2022-07" db="EMBL/GenBank/DDBJ databases">
        <title>Tahibacter sp., a new gammaproteobacterium isolated from the silt sample collected at pig farm.</title>
        <authorList>
            <person name="Chen H."/>
        </authorList>
    </citation>
    <scope>NUCLEOTIDE SEQUENCE</scope>
    <source>
        <strain evidence="5">P2K</strain>
    </source>
</reference>
<dbReference type="CDD" id="cd00383">
    <property type="entry name" value="trans_reg_C"/>
    <property type="match status" value="1"/>
</dbReference>
<dbReference type="Gene3D" id="1.10.10.10">
    <property type="entry name" value="Winged helix-like DNA-binding domain superfamily/Winged helix DNA-binding domain"/>
    <property type="match status" value="1"/>
</dbReference>
<protein>
    <submittedName>
        <fullName evidence="5">Transcriptional regulator</fullName>
    </submittedName>
</protein>
<dbReference type="InterPro" id="IPR001867">
    <property type="entry name" value="OmpR/PhoB-type_DNA-bd"/>
</dbReference>
<feature type="region of interest" description="Disordered" evidence="3">
    <location>
        <begin position="111"/>
        <end position="132"/>
    </location>
</feature>
<feature type="region of interest" description="Disordered" evidence="3">
    <location>
        <begin position="169"/>
        <end position="209"/>
    </location>
</feature>
<proteinExistence type="predicted"/>
<dbReference type="Pfam" id="PF00486">
    <property type="entry name" value="Trans_reg_C"/>
    <property type="match status" value="1"/>
</dbReference>
<evidence type="ECO:0000313" key="5">
    <source>
        <dbReference type="EMBL" id="MCQ4165255.1"/>
    </source>
</evidence>
<feature type="DNA-binding region" description="OmpR/PhoB-type" evidence="2">
    <location>
        <begin position="3"/>
        <end position="101"/>
    </location>
</feature>
<gene>
    <name evidence="5" type="ORF">NM961_11085</name>
</gene>
<evidence type="ECO:0000256" key="3">
    <source>
        <dbReference type="SAM" id="MobiDB-lite"/>
    </source>
</evidence>
<dbReference type="InterPro" id="IPR011990">
    <property type="entry name" value="TPR-like_helical_dom_sf"/>
</dbReference>
<sequence>MPAPVYRFADYRLDPATRELHRGGGLVALPPRAFDCLAYLVERRDRAVGRDELIAAVWGKAEVSDTLLAQTILRVRRAVGDTGNEQHAVRTVPRFGYRWVLPTETITATAAQTASTMAPSAPSPTAAAPSASSVPVSSATAAGAAYGSADAISRAVPSTASPAAPAATAIARSAANRHDDAPGPGSASAFESAAATPSNPTPPSAAAEAAITATPPGAIPTAAKPRRLTWLVLAAAAVLAALAWWRSTTPPPAVEDRATAGDMPAGGATGSPDSASPIASAAIVLPVEVNEGAEWSWVRLGGMDFLASQLRAAGQATLPSDTTLVLLARNPAPRHLAADLAAARATGAPLVLASQARREGTGWNVRIEAYAADGRTRRGEASAEAVLDAARLALAELAGPAVAGEAGGERAEHLQRAEAAMLADDLDLARREIDAVAAAPDDAELIYRRAQIDFRAGDYETLEQRLLGLLPRLDPARDAVLRGRVLNALGSAEIRRNRMGVAARYHAEAAELLRPGQDKRALGQAYTGLAITQAAQRQFDDALATFALARVALEQGGDALAVARVDANLGILDVERARYAEAVAGLRRAAARFAAFGAVNEQLTTLIGLARAQAEMLDIAGASQTADELWSLASRSASPRLRHQMAVVRADVLAQCGRLQEARALLAGLRPELELPQENDTQARADAVLARLALADGDAAQALRLATAGLEGLPLEQYGRERAQLWLLRLRALRALERTDEALALLPQFSAQAGQSGETAAPLYADLAAAELDWAQGRREPARQRYAGLLSQAERSGIAVDLALVVQSYAGALLESGDAQAAAPVVARVARWADADFGCALLQVWAYWAQGDLPAWQQALGKARGLAGERPIAPVLSQPPQPPRIR</sequence>
<comment type="caution">
    <text evidence="5">The sequence shown here is derived from an EMBL/GenBank/DDBJ whole genome shotgun (WGS) entry which is preliminary data.</text>
</comment>
<dbReference type="RefSeq" id="WP_255914372.1">
    <property type="nucleotide sequence ID" value="NZ_JANFQO010000008.1"/>
</dbReference>
<dbReference type="SMART" id="SM00862">
    <property type="entry name" value="Trans_reg_C"/>
    <property type="match status" value="1"/>
</dbReference>
<organism evidence="5 6">
    <name type="scientific">Tahibacter harae</name>
    <dbReference type="NCBI Taxonomy" id="2963937"/>
    <lineage>
        <taxon>Bacteria</taxon>
        <taxon>Pseudomonadati</taxon>
        <taxon>Pseudomonadota</taxon>
        <taxon>Gammaproteobacteria</taxon>
        <taxon>Lysobacterales</taxon>
        <taxon>Rhodanobacteraceae</taxon>
        <taxon>Tahibacter</taxon>
    </lineage>
</organism>
<dbReference type="Gene3D" id="1.25.40.10">
    <property type="entry name" value="Tetratricopeptide repeat domain"/>
    <property type="match status" value="1"/>
</dbReference>
<accession>A0ABT1QSI1</accession>
<feature type="compositionally biased region" description="Low complexity" evidence="3">
    <location>
        <begin position="193"/>
        <end position="209"/>
    </location>
</feature>
<dbReference type="EMBL" id="JANFQO010000008">
    <property type="protein sequence ID" value="MCQ4165255.1"/>
    <property type="molecule type" value="Genomic_DNA"/>
</dbReference>
<evidence type="ECO:0000256" key="2">
    <source>
        <dbReference type="PROSITE-ProRule" id="PRU01091"/>
    </source>
</evidence>
<dbReference type="PROSITE" id="PS51755">
    <property type="entry name" value="OMPR_PHOB"/>
    <property type="match status" value="1"/>
</dbReference>
<feature type="domain" description="OmpR/PhoB-type" evidence="4">
    <location>
        <begin position="3"/>
        <end position="101"/>
    </location>
</feature>
<evidence type="ECO:0000313" key="6">
    <source>
        <dbReference type="Proteomes" id="UP001165498"/>
    </source>
</evidence>
<dbReference type="SUPFAM" id="SSF48452">
    <property type="entry name" value="TPR-like"/>
    <property type="match status" value="1"/>
</dbReference>
<dbReference type="SUPFAM" id="SSF46894">
    <property type="entry name" value="C-terminal effector domain of the bipartite response regulators"/>
    <property type="match status" value="1"/>
</dbReference>
<name>A0ABT1QSI1_9GAMM</name>
<dbReference type="InterPro" id="IPR036388">
    <property type="entry name" value="WH-like_DNA-bd_sf"/>
</dbReference>
<evidence type="ECO:0000259" key="4">
    <source>
        <dbReference type="PROSITE" id="PS51755"/>
    </source>
</evidence>
<feature type="region of interest" description="Disordered" evidence="3">
    <location>
        <begin position="253"/>
        <end position="274"/>
    </location>
</feature>
<dbReference type="Proteomes" id="UP001165498">
    <property type="component" value="Unassembled WGS sequence"/>
</dbReference>